<protein>
    <submittedName>
        <fullName evidence="2">Uncharacterized protein</fullName>
    </submittedName>
</protein>
<reference evidence="2 3" key="1">
    <citation type="submission" date="2018-10" db="EMBL/GenBank/DDBJ databases">
        <title>Streptococcus hillyeri sp. nov., isolated from equine tracheal sample.</title>
        <authorList>
            <person name="Macfadyen A.C."/>
            <person name="Waller A."/>
            <person name="Paterson G.K."/>
        </authorList>
    </citation>
    <scope>NUCLEOTIDE SEQUENCE [LARGE SCALE GENOMIC DNA]</scope>
    <source>
        <strain evidence="2 3">28462</strain>
    </source>
</reference>
<evidence type="ECO:0000313" key="3">
    <source>
        <dbReference type="Proteomes" id="UP000279194"/>
    </source>
</evidence>
<sequence length="75" mass="8930">MAKEALVNQAIYWFLILLKMLILILDEYKLRYFCPNLSLNVKNKERTEAIFFELITSILLSLYIIILLNFITQKC</sequence>
<dbReference type="AlphaFoldDB" id="A0A3L9DVM2"/>
<keyword evidence="1" id="KW-1133">Transmembrane helix</keyword>
<feature type="transmembrane region" description="Helical" evidence="1">
    <location>
        <begin position="49"/>
        <end position="71"/>
    </location>
</feature>
<feature type="transmembrane region" description="Helical" evidence="1">
    <location>
        <begin position="6"/>
        <end position="28"/>
    </location>
</feature>
<dbReference type="EMBL" id="RCVM01000005">
    <property type="protein sequence ID" value="RLY03937.1"/>
    <property type="molecule type" value="Genomic_DNA"/>
</dbReference>
<comment type="caution">
    <text evidence="2">The sequence shown here is derived from an EMBL/GenBank/DDBJ whole genome shotgun (WGS) entry which is preliminary data.</text>
</comment>
<dbReference type="Proteomes" id="UP000279194">
    <property type="component" value="Unassembled WGS sequence"/>
</dbReference>
<name>A0A3L9DVM2_9STRE</name>
<organism evidence="2 3">
    <name type="scientific">Streptococcus hillyeri</name>
    <dbReference type="NCBI Taxonomy" id="2282420"/>
    <lineage>
        <taxon>Bacteria</taxon>
        <taxon>Bacillati</taxon>
        <taxon>Bacillota</taxon>
        <taxon>Bacilli</taxon>
        <taxon>Lactobacillales</taxon>
        <taxon>Streptococcaceae</taxon>
        <taxon>Streptococcus</taxon>
    </lineage>
</organism>
<accession>A0A3L9DVM2</accession>
<evidence type="ECO:0000256" key="1">
    <source>
        <dbReference type="SAM" id="Phobius"/>
    </source>
</evidence>
<proteinExistence type="predicted"/>
<gene>
    <name evidence="2" type="ORF">EAF07_03910</name>
</gene>
<keyword evidence="3" id="KW-1185">Reference proteome</keyword>
<evidence type="ECO:0000313" key="2">
    <source>
        <dbReference type="EMBL" id="RLY03937.1"/>
    </source>
</evidence>
<keyword evidence="1" id="KW-0472">Membrane</keyword>
<keyword evidence="1" id="KW-0812">Transmembrane</keyword>